<dbReference type="InterPro" id="IPR009050">
    <property type="entry name" value="Globin-like_sf"/>
</dbReference>
<evidence type="ECO:0000256" key="5">
    <source>
        <dbReference type="ARBA" id="ARBA00023004"/>
    </source>
</evidence>
<evidence type="ECO:0000256" key="2">
    <source>
        <dbReference type="ARBA" id="ARBA00022617"/>
    </source>
</evidence>
<protein>
    <submittedName>
        <fullName evidence="9">Globin</fullName>
    </submittedName>
</protein>
<comment type="similarity">
    <text evidence="6">Belongs to the globin family.</text>
</comment>
<dbReference type="GO" id="GO:0019825">
    <property type="term" value="F:oxygen binding"/>
    <property type="evidence" value="ECO:0007669"/>
    <property type="project" value="InterPro"/>
</dbReference>
<name>S6BNE9_POLVA</name>
<dbReference type="GO" id="GO:0005833">
    <property type="term" value="C:hemoglobin complex"/>
    <property type="evidence" value="ECO:0007669"/>
    <property type="project" value="InterPro"/>
</dbReference>
<dbReference type="GO" id="GO:0005576">
    <property type="term" value="C:extracellular region"/>
    <property type="evidence" value="ECO:0007669"/>
    <property type="project" value="InterPro"/>
</dbReference>
<dbReference type="InterPro" id="IPR000971">
    <property type="entry name" value="Globin"/>
</dbReference>
<evidence type="ECO:0000259" key="8">
    <source>
        <dbReference type="PROSITE" id="PS01033"/>
    </source>
</evidence>
<gene>
    <name evidence="9" type="primary">PvHb7</name>
</gene>
<feature type="signal peptide" evidence="7">
    <location>
        <begin position="1"/>
        <end position="15"/>
    </location>
</feature>
<reference evidence="9" key="1">
    <citation type="submission" date="2013-07" db="EMBL/GenBank/DDBJ databases">
        <title>Functional and evolutionary insights for the origin and mechanisms of complete desiccation tolerance from genome of the sleeping chironomid Polypedilum vanderplanki.</title>
        <authorList>
            <person name="Gusev O."/>
            <person name="Suetsugu Y."/>
            <person name="Cornette R."/>
            <person name="Kawashima T."/>
            <person name="Logacheva M."/>
            <person name="Kondrashev A."/>
            <person name="Penin A."/>
            <person name="Hatanaka R."/>
            <person name="Kikuta S."/>
            <person name="Shimura S."/>
            <person name="Katayose Y."/>
            <person name="Matsumoto T."/>
            <person name="Shagimardanova E."/>
            <person name="Alexeev D."/>
            <person name="Govorun V."/>
            <person name="Wisecaver J."/>
            <person name="Mikheyev A."/>
            <person name="Koyanagi R."/>
            <person name="Nishiyama T."/>
            <person name="Shigenobu S."/>
            <person name="Shibata T.F."/>
            <person name="Hasebe M."/>
            <person name="Okuda T."/>
            <person name="Satoh N."/>
            <person name="Kikawada T."/>
        </authorList>
    </citation>
    <scope>NUCLEOTIDE SEQUENCE</scope>
</reference>
<keyword evidence="2 6" id="KW-0349">Heme</keyword>
<evidence type="ECO:0000256" key="7">
    <source>
        <dbReference type="SAM" id="SignalP"/>
    </source>
</evidence>
<dbReference type="SUPFAM" id="SSF46458">
    <property type="entry name" value="Globin-like"/>
    <property type="match status" value="1"/>
</dbReference>
<keyword evidence="3 6" id="KW-0561">Oxygen transport</keyword>
<dbReference type="EMBL" id="AB842117">
    <property type="protein sequence ID" value="BAN67574.1"/>
    <property type="molecule type" value="mRNA"/>
</dbReference>
<evidence type="ECO:0000256" key="1">
    <source>
        <dbReference type="ARBA" id="ARBA00022448"/>
    </source>
</evidence>
<feature type="domain" description="Globin" evidence="8">
    <location>
        <begin position="21"/>
        <end position="165"/>
    </location>
</feature>
<keyword evidence="4" id="KW-0479">Metal-binding</keyword>
<dbReference type="GO" id="GO:0020037">
    <property type="term" value="F:heme binding"/>
    <property type="evidence" value="ECO:0007669"/>
    <property type="project" value="InterPro"/>
</dbReference>
<evidence type="ECO:0000256" key="4">
    <source>
        <dbReference type="ARBA" id="ARBA00022723"/>
    </source>
</evidence>
<dbReference type="CDD" id="cd01040">
    <property type="entry name" value="Mb-like"/>
    <property type="match status" value="1"/>
</dbReference>
<dbReference type="InterPro" id="IPR002336">
    <property type="entry name" value="Erythrocruorin"/>
</dbReference>
<dbReference type="AlphaFoldDB" id="S6BNE9"/>
<dbReference type="GO" id="GO:0005344">
    <property type="term" value="F:oxygen carrier activity"/>
    <property type="evidence" value="ECO:0007669"/>
    <property type="project" value="UniProtKB-KW"/>
</dbReference>
<dbReference type="GO" id="GO:0046872">
    <property type="term" value="F:metal ion binding"/>
    <property type="evidence" value="ECO:0007669"/>
    <property type="project" value="UniProtKB-KW"/>
</dbReference>
<evidence type="ECO:0000313" key="9">
    <source>
        <dbReference type="EMBL" id="BAN67574.1"/>
    </source>
</evidence>
<keyword evidence="1 6" id="KW-0813">Transport</keyword>
<sequence>MKFLILALCVVAASADPHWFMMPADEVELVQNTWNQVKTKEVDILYAIFKAYPDIQARFPMFAGKSLDTVKGTSAFALHASRIVNFFSQYISLLGSEGSQPAIKTMLNQMGQKHKNRGVPKQQFNEFETAVMSYMKSHVTWNANLEKAWGDAFDKMYSVIFTNLDGQPMI</sequence>
<dbReference type="Gene3D" id="1.10.490.10">
    <property type="entry name" value="Globins"/>
    <property type="match status" value="1"/>
</dbReference>
<dbReference type="PRINTS" id="PR00611">
    <property type="entry name" value="ERYTHCRUORIN"/>
</dbReference>
<evidence type="ECO:0000256" key="3">
    <source>
        <dbReference type="ARBA" id="ARBA00022621"/>
    </source>
</evidence>
<evidence type="ECO:0000256" key="6">
    <source>
        <dbReference type="RuleBase" id="RU000356"/>
    </source>
</evidence>
<dbReference type="Pfam" id="PF00042">
    <property type="entry name" value="Globin"/>
    <property type="match status" value="1"/>
</dbReference>
<dbReference type="InterPro" id="IPR044399">
    <property type="entry name" value="Mb-like_M"/>
</dbReference>
<keyword evidence="5" id="KW-0408">Iron</keyword>
<dbReference type="PANTHER" id="PTHR47217">
    <property type="entry name" value="GLOBIN-LIKE PROTEIN"/>
    <property type="match status" value="1"/>
</dbReference>
<dbReference type="InterPro" id="IPR012292">
    <property type="entry name" value="Globin/Proto"/>
</dbReference>
<keyword evidence="7" id="KW-0732">Signal</keyword>
<organism evidence="9">
    <name type="scientific">Polypedilum vanderplanki</name>
    <name type="common">Sleeping chironomid midge</name>
    <dbReference type="NCBI Taxonomy" id="319348"/>
    <lineage>
        <taxon>Eukaryota</taxon>
        <taxon>Metazoa</taxon>
        <taxon>Ecdysozoa</taxon>
        <taxon>Arthropoda</taxon>
        <taxon>Hexapoda</taxon>
        <taxon>Insecta</taxon>
        <taxon>Pterygota</taxon>
        <taxon>Neoptera</taxon>
        <taxon>Endopterygota</taxon>
        <taxon>Diptera</taxon>
        <taxon>Nematocera</taxon>
        <taxon>Chironomoidea</taxon>
        <taxon>Chironomidae</taxon>
        <taxon>Chironominae</taxon>
        <taxon>Polypedilum</taxon>
        <taxon>Polypedilum</taxon>
    </lineage>
</organism>
<dbReference type="PANTHER" id="PTHR47217:SF1">
    <property type="entry name" value="GLOBIN-LIKE PROTEIN"/>
    <property type="match status" value="1"/>
</dbReference>
<accession>S6BNE9</accession>
<feature type="chain" id="PRO_5012090716" evidence="7">
    <location>
        <begin position="16"/>
        <end position="170"/>
    </location>
</feature>
<proteinExistence type="evidence at transcript level"/>
<dbReference type="PROSITE" id="PS01033">
    <property type="entry name" value="GLOBIN"/>
    <property type="match status" value="1"/>
</dbReference>